<protein>
    <submittedName>
        <fullName evidence="2">Uncharacterized protein</fullName>
    </submittedName>
</protein>
<dbReference type="Proteomes" id="UP000095286">
    <property type="component" value="Unplaced"/>
</dbReference>
<evidence type="ECO:0000313" key="1">
    <source>
        <dbReference type="Proteomes" id="UP000095286"/>
    </source>
</evidence>
<evidence type="ECO:0000313" key="2">
    <source>
        <dbReference type="WBParaSite" id="RSKR_0000769300.1"/>
    </source>
</evidence>
<accession>A0AC35U507</accession>
<dbReference type="WBParaSite" id="RSKR_0000769300.1">
    <property type="protein sequence ID" value="RSKR_0000769300.1"/>
    <property type="gene ID" value="RSKR_0000769300"/>
</dbReference>
<sequence>MPPHFGHHDHAVVEPANTEDEELSTDLPPEIIQNEVSDNELELMHDNHNISDIVSLSNPAESTNLNETEDEELKQHNNDENLSNITLSGESNNDHQTTEPAPEDVTEDDEKHGRVKRVSKAGSSHKNRGSVQRNNVNPKVKQSTNNDGKNIPINQ</sequence>
<proteinExistence type="predicted"/>
<name>A0AC35U507_9BILA</name>
<reference evidence="2" key="1">
    <citation type="submission" date="2016-11" db="UniProtKB">
        <authorList>
            <consortium name="WormBaseParasite"/>
        </authorList>
    </citation>
    <scope>IDENTIFICATION</scope>
    <source>
        <strain evidence="2">KR3021</strain>
    </source>
</reference>
<organism evidence="1 2">
    <name type="scientific">Rhabditophanes sp. KR3021</name>
    <dbReference type="NCBI Taxonomy" id="114890"/>
    <lineage>
        <taxon>Eukaryota</taxon>
        <taxon>Metazoa</taxon>
        <taxon>Ecdysozoa</taxon>
        <taxon>Nematoda</taxon>
        <taxon>Chromadorea</taxon>
        <taxon>Rhabditida</taxon>
        <taxon>Tylenchina</taxon>
        <taxon>Panagrolaimomorpha</taxon>
        <taxon>Strongyloidoidea</taxon>
        <taxon>Alloionematidae</taxon>
        <taxon>Rhabditophanes</taxon>
    </lineage>
</organism>